<dbReference type="Pfam" id="PF00293">
    <property type="entry name" value="NUDIX"/>
    <property type="match status" value="1"/>
</dbReference>
<dbReference type="PANTHER" id="PTHR12318:SF0">
    <property type="entry name" value="ACYL-COENZYME A DIPHOSPHATASE NUDT19"/>
    <property type="match status" value="1"/>
</dbReference>
<accession>A0A9D1YY24</accession>
<dbReference type="CDD" id="cd18870">
    <property type="entry name" value="NUDIX_AcylCoAdiphos_Nudt19"/>
    <property type="match status" value="1"/>
</dbReference>
<comment type="caution">
    <text evidence="8">The sequence shown here is derived from an EMBL/GenBank/DDBJ whole genome shotgun (WGS) entry which is preliminary data.</text>
</comment>
<reference evidence="8" key="2">
    <citation type="submission" date="2021-04" db="EMBL/GenBank/DDBJ databases">
        <authorList>
            <person name="Gilroy R."/>
        </authorList>
    </citation>
    <scope>NUCLEOTIDE SEQUENCE</scope>
    <source>
        <strain evidence="8">ChiGjej1B1-98</strain>
    </source>
</reference>
<dbReference type="AlphaFoldDB" id="A0A9D1YY24"/>
<keyword evidence="5" id="KW-0460">Magnesium</keyword>
<organism evidence="8 9">
    <name type="scientific">Candidatus Agrococcus pullicola</name>
    <dbReference type="NCBI Taxonomy" id="2838429"/>
    <lineage>
        <taxon>Bacteria</taxon>
        <taxon>Bacillati</taxon>
        <taxon>Actinomycetota</taxon>
        <taxon>Actinomycetes</taxon>
        <taxon>Micrococcales</taxon>
        <taxon>Microbacteriaceae</taxon>
        <taxon>Agrococcus</taxon>
    </lineage>
</organism>
<dbReference type="GO" id="GO:0016818">
    <property type="term" value="F:hydrolase activity, acting on acid anhydrides, in phosphorus-containing anhydrides"/>
    <property type="evidence" value="ECO:0007669"/>
    <property type="project" value="InterPro"/>
</dbReference>
<keyword evidence="3" id="KW-0479">Metal-binding</keyword>
<evidence type="ECO:0000313" key="8">
    <source>
        <dbReference type="EMBL" id="HIY67675.1"/>
    </source>
</evidence>
<keyword evidence="6" id="KW-0464">Manganese</keyword>
<dbReference type="PROSITE" id="PS51462">
    <property type="entry name" value="NUDIX"/>
    <property type="match status" value="1"/>
</dbReference>
<protein>
    <submittedName>
        <fullName evidence="8">NUDIX hydrolase</fullName>
    </submittedName>
</protein>
<name>A0A9D1YY24_9MICO</name>
<evidence type="ECO:0000256" key="1">
    <source>
        <dbReference type="ARBA" id="ARBA00001936"/>
    </source>
</evidence>
<evidence type="ECO:0000256" key="3">
    <source>
        <dbReference type="ARBA" id="ARBA00022723"/>
    </source>
</evidence>
<dbReference type="PANTHER" id="PTHR12318">
    <property type="entry name" value="TESTOSTERONE-REGULATED PROTEIN RP2"/>
    <property type="match status" value="1"/>
</dbReference>
<comment type="cofactor">
    <cofactor evidence="1">
        <name>Mn(2+)</name>
        <dbReference type="ChEBI" id="CHEBI:29035"/>
    </cofactor>
</comment>
<evidence type="ECO:0000256" key="5">
    <source>
        <dbReference type="ARBA" id="ARBA00022842"/>
    </source>
</evidence>
<dbReference type="GO" id="GO:0046872">
    <property type="term" value="F:metal ion binding"/>
    <property type="evidence" value="ECO:0007669"/>
    <property type="project" value="UniProtKB-KW"/>
</dbReference>
<feature type="domain" description="Nudix hydrolase" evidence="7">
    <location>
        <begin position="3"/>
        <end position="146"/>
    </location>
</feature>
<evidence type="ECO:0000313" key="9">
    <source>
        <dbReference type="Proteomes" id="UP000824005"/>
    </source>
</evidence>
<dbReference type="InterPro" id="IPR000086">
    <property type="entry name" value="NUDIX_hydrolase_dom"/>
</dbReference>
<proteinExistence type="predicted"/>
<comment type="cofactor">
    <cofactor evidence="2">
        <name>Mg(2+)</name>
        <dbReference type="ChEBI" id="CHEBI:18420"/>
    </cofactor>
</comment>
<dbReference type="InterPro" id="IPR015797">
    <property type="entry name" value="NUDIX_hydrolase-like_dom_sf"/>
</dbReference>
<sequence>MSEVALAATVVLGRERDAGFEVLMMQRAQRGAFAGAWAFPGGRVDDTDAPGRPRQERSRVAAAREVFEEVGLRLDADALVPLSRWMPPARIPRRFDTDFFIAAAAEGEVAASADEVAAWRWISPGDAIAAHAGDDFELHPPTFVTLARLTEFTSFGAALDHARDAGPTEFLTQGIPADGLLVWEGDELAEGDTETEGGPRNRLITDAMPWRYVHR</sequence>
<dbReference type="SUPFAM" id="SSF55811">
    <property type="entry name" value="Nudix"/>
    <property type="match status" value="1"/>
</dbReference>
<evidence type="ECO:0000259" key="7">
    <source>
        <dbReference type="PROSITE" id="PS51462"/>
    </source>
</evidence>
<evidence type="ECO:0000256" key="4">
    <source>
        <dbReference type="ARBA" id="ARBA00022801"/>
    </source>
</evidence>
<evidence type="ECO:0000256" key="2">
    <source>
        <dbReference type="ARBA" id="ARBA00001946"/>
    </source>
</evidence>
<reference evidence="8" key="1">
    <citation type="journal article" date="2021" name="PeerJ">
        <title>Extensive microbial diversity within the chicken gut microbiome revealed by metagenomics and culture.</title>
        <authorList>
            <person name="Gilroy R."/>
            <person name="Ravi A."/>
            <person name="Getino M."/>
            <person name="Pursley I."/>
            <person name="Horton D.L."/>
            <person name="Alikhan N.F."/>
            <person name="Baker D."/>
            <person name="Gharbi K."/>
            <person name="Hall N."/>
            <person name="Watson M."/>
            <person name="Adriaenssens E.M."/>
            <person name="Foster-Nyarko E."/>
            <person name="Jarju S."/>
            <person name="Secka A."/>
            <person name="Antonio M."/>
            <person name="Oren A."/>
            <person name="Chaudhuri R.R."/>
            <person name="La Ragione R."/>
            <person name="Hildebrand F."/>
            <person name="Pallen M.J."/>
        </authorList>
    </citation>
    <scope>NUCLEOTIDE SEQUENCE</scope>
    <source>
        <strain evidence="8">ChiGjej1B1-98</strain>
    </source>
</reference>
<keyword evidence="4 8" id="KW-0378">Hydrolase</keyword>
<dbReference type="Gene3D" id="3.90.79.10">
    <property type="entry name" value="Nucleoside Triphosphate Pyrophosphohydrolase"/>
    <property type="match status" value="2"/>
</dbReference>
<gene>
    <name evidence="8" type="ORF">H9830_15525</name>
</gene>
<dbReference type="EMBL" id="DXDC01000470">
    <property type="protein sequence ID" value="HIY67675.1"/>
    <property type="molecule type" value="Genomic_DNA"/>
</dbReference>
<dbReference type="InterPro" id="IPR039121">
    <property type="entry name" value="NUDT19"/>
</dbReference>
<dbReference type="Proteomes" id="UP000824005">
    <property type="component" value="Unassembled WGS sequence"/>
</dbReference>
<evidence type="ECO:0000256" key="6">
    <source>
        <dbReference type="ARBA" id="ARBA00023211"/>
    </source>
</evidence>